<evidence type="ECO:0000256" key="1">
    <source>
        <dbReference type="SAM" id="MobiDB-lite"/>
    </source>
</evidence>
<evidence type="ECO:0008006" key="4">
    <source>
        <dbReference type="Google" id="ProtNLM"/>
    </source>
</evidence>
<reference evidence="3" key="2">
    <citation type="journal article" date="2008" name="Nucleic Acids Res.">
        <title>The rice annotation project database (RAP-DB): 2008 update.</title>
        <authorList>
            <consortium name="The rice annotation project (RAP)"/>
        </authorList>
    </citation>
    <scope>GENOME REANNOTATION</scope>
    <source>
        <strain evidence="3">cv. Nipponbare</strain>
    </source>
</reference>
<dbReference type="EMBL" id="AP005646">
    <property type="protein sequence ID" value="BAD62028.1"/>
    <property type="molecule type" value="Genomic_DNA"/>
</dbReference>
<dbReference type="AlphaFoldDB" id="Q5Z5M6"/>
<dbReference type="Proteomes" id="UP000000763">
    <property type="component" value="Chromosome 6"/>
</dbReference>
<protein>
    <recommendedName>
        <fullName evidence="4">DUF834 domain-containing protein</fullName>
    </recommendedName>
</protein>
<reference evidence="3" key="1">
    <citation type="journal article" date="2005" name="Nature">
        <title>The map-based sequence of the rice genome.</title>
        <authorList>
            <consortium name="International rice genome sequencing project (IRGSP)"/>
            <person name="Matsumoto T."/>
            <person name="Wu J."/>
            <person name="Kanamori H."/>
            <person name="Katayose Y."/>
            <person name="Fujisawa M."/>
            <person name="Namiki N."/>
            <person name="Mizuno H."/>
            <person name="Yamamoto K."/>
            <person name="Antonio B.A."/>
            <person name="Baba T."/>
            <person name="Sakata K."/>
            <person name="Nagamura Y."/>
            <person name="Aoki H."/>
            <person name="Arikawa K."/>
            <person name="Arita K."/>
            <person name="Bito T."/>
            <person name="Chiden Y."/>
            <person name="Fujitsuka N."/>
            <person name="Fukunaka R."/>
            <person name="Hamada M."/>
            <person name="Harada C."/>
            <person name="Hayashi A."/>
            <person name="Hijishita S."/>
            <person name="Honda M."/>
            <person name="Hosokawa S."/>
            <person name="Ichikawa Y."/>
            <person name="Idonuma A."/>
            <person name="Iijima M."/>
            <person name="Ikeda M."/>
            <person name="Ikeno M."/>
            <person name="Ito K."/>
            <person name="Ito S."/>
            <person name="Ito T."/>
            <person name="Ito Y."/>
            <person name="Ito Y."/>
            <person name="Iwabuchi A."/>
            <person name="Kamiya K."/>
            <person name="Karasawa W."/>
            <person name="Kurita K."/>
            <person name="Katagiri S."/>
            <person name="Kikuta A."/>
            <person name="Kobayashi H."/>
            <person name="Kobayashi N."/>
            <person name="Machita K."/>
            <person name="Maehara T."/>
            <person name="Masukawa M."/>
            <person name="Mizubayashi T."/>
            <person name="Mukai Y."/>
            <person name="Nagasaki H."/>
            <person name="Nagata Y."/>
            <person name="Naito S."/>
            <person name="Nakashima M."/>
            <person name="Nakama Y."/>
            <person name="Nakamichi Y."/>
            <person name="Nakamura M."/>
            <person name="Meguro A."/>
            <person name="Negishi M."/>
            <person name="Ohta I."/>
            <person name="Ohta T."/>
            <person name="Okamoto M."/>
            <person name="Ono N."/>
            <person name="Saji S."/>
            <person name="Sakaguchi M."/>
            <person name="Sakai K."/>
            <person name="Shibata M."/>
            <person name="Shimokawa T."/>
            <person name="Song J."/>
            <person name="Takazaki Y."/>
            <person name="Terasawa K."/>
            <person name="Tsugane M."/>
            <person name="Tsuji K."/>
            <person name="Ueda S."/>
            <person name="Waki K."/>
            <person name="Yamagata H."/>
            <person name="Yamamoto M."/>
            <person name="Yamamoto S."/>
            <person name="Yamane H."/>
            <person name="Yoshiki S."/>
            <person name="Yoshihara R."/>
            <person name="Yukawa K."/>
            <person name="Zhong H."/>
            <person name="Yano M."/>
            <person name="Yuan Q."/>
            <person name="Ouyang S."/>
            <person name="Liu J."/>
            <person name="Jones K.M."/>
            <person name="Gansberger K."/>
            <person name="Moffat K."/>
            <person name="Hill J."/>
            <person name="Bera J."/>
            <person name="Fadrosh D."/>
            <person name="Jin S."/>
            <person name="Johri S."/>
            <person name="Kim M."/>
            <person name="Overton L."/>
            <person name="Reardon M."/>
            <person name="Tsitrin T."/>
            <person name="Vuong H."/>
            <person name="Weaver B."/>
            <person name="Ciecko A."/>
            <person name="Tallon L."/>
            <person name="Jackson J."/>
            <person name="Pai G."/>
            <person name="Aken S.V."/>
            <person name="Utterback T."/>
            <person name="Reidmuller S."/>
            <person name="Feldblyum T."/>
            <person name="Hsiao J."/>
            <person name="Zismann V."/>
            <person name="Iobst S."/>
            <person name="de Vazeille A.R."/>
            <person name="Buell C.R."/>
            <person name="Ying K."/>
            <person name="Li Y."/>
            <person name="Lu T."/>
            <person name="Huang Y."/>
            <person name="Zhao Q."/>
            <person name="Feng Q."/>
            <person name="Zhang L."/>
            <person name="Zhu J."/>
            <person name="Weng Q."/>
            <person name="Mu J."/>
            <person name="Lu Y."/>
            <person name="Fan D."/>
            <person name="Liu Y."/>
            <person name="Guan J."/>
            <person name="Zhang Y."/>
            <person name="Yu S."/>
            <person name="Liu X."/>
            <person name="Zhang Y."/>
            <person name="Hong G."/>
            <person name="Han B."/>
            <person name="Choisne N."/>
            <person name="Demange N."/>
            <person name="Orjeda G."/>
            <person name="Samain S."/>
            <person name="Cattolico L."/>
            <person name="Pelletier E."/>
            <person name="Couloux A."/>
            <person name="Segurens B."/>
            <person name="Wincker P."/>
            <person name="D'Hont A."/>
            <person name="Scarpelli C."/>
            <person name="Weissenbach J."/>
            <person name="Salanoubat M."/>
            <person name="Quetier F."/>
            <person name="Yu Y."/>
            <person name="Kim H.R."/>
            <person name="Rambo T."/>
            <person name="Currie J."/>
            <person name="Collura K."/>
            <person name="Luo M."/>
            <person name="Yang T."/>
            <person name="Ammiraju J.S.S."/>
            <person name="Engler F."/>
            <person name="Soderlund C."/>
            <person name="Wing R.A."/>
            <person name="Palmer L.E."/>
            <person name="de la Bastide M."/>
            <person name="Spiegel L."/>
            <person name="Nascimento L."/>
            <person name="Zutavern T."/>
            <person name="O'Shaughnessy A."/>
            <person name="Dike S."/>
            <person name="Dedhia N."/>
            <person name="Preston R."/>
            <person name="Balija V."/>
            <person name="McCombie W.R."/>
            <person name="Chow T."/>
            <person name="Chen H."/>
            <person name="Chung M."/>
            <person name="Chen C."/>
            <person name="Shaw J."/>
            <person name="Wu H."/>
            <person name="Hsiao K."/>
            <person name="Chao Y."/>
            <person name="Chu M."/>
            <person name="Cheng C."/>
            <person name="Hour A."/>
            <person name="Lee P."/>
            <person name="Lin S."/>
            <person name="Lin Y."/>
            <person name="Liou J."/>
            <person name="Liu S."/>
            <person name="Hsing Y."/>
            <person name="Raghuvanshi S."/>
            <person name="Mohanty A."/>
            <person name="Bharti A.K."/>
            <person name="Gaur A."/>
            <person name="Gupta V."/>
            <person name="Kumar D."/>
            <person name="Ravi V."/>
            <person name="Vij S."/>
            <person name="Kapur A."/>
            <person name="Khurana P."/>
            <person name="Khurana P."/>
            <person name="Khurana J.P."/>
            <person name="Tyagi A.K."/>
            <person name="Gaikwad K."/>
            <person name="Singh A."/>
            <person name="Dalal V."/>
            <person name="Srivastava S."/>
            <person name="Dixit A."/>
            <person name="Pal A.K."/>
            <person name="Ghazi I.A."/>
            <person name="Yadav M."/>
            <person name="Pandit A."/>
            <person name="Bhargava A."/>
            <person name="Sureshbabu K."/>
            <person name="Batra K."/>
            <person name="Sharma T.R."/>
            <person name="Mohapatra T."/>
            <person name="Singh N.K."/>
            <person name="Messing J."/>
            <person name="Nelson A.B."/>
            <person name="Fuks G."/>
            <person name="Kavchok S."/>
            <person name="Keizer G."/>
            <person name="Linton E."/>
            <person name="Llaca V."/>
            <person name="Song R."/>
            <person name="Tanyolac B."/>
            <person name="Young S."/>
            <person name="Ho-Il K."/>
            <person name="Hahn J.H."/>
            <person name="Sangsakoo G."/>
            <person name="Vanavichit A."/>
            <person name="de Mattos Luiz.A.T."/>
            <person name="Zimmer P.D."/>
            <person name="Malone G."/>
            <person name="Dellagostin O."/>
            <person name="de Oliveira A.C."/>
            <person name="Bevan M."/>
            <person name="Bancroft I."/>
            <person name="Minx P."/>
            <person name="Cordum H."/>
            <person name="Wilson R."/>
            <person name="Cheng Z."/>
            <person name="Jin W."/>
            <person name="Jiang J."/>
            <person name="Leong S.A."/>
            <person name="Iwama H."/>
            <person name="Gojobori T."/>
            <person name="Itoh T."/>
            <person name="Niimura Y."/>
            <person name="Fujii Y."/>
            <person name="Habara T."/>
            <person name="Sakai H."/>
            <person name="Sato Y."/>
            <person name="Wilson G."/>
            <person name="Kumar K."/>
            <person name="McCouch S."/>
            <person name="Juretic N."/>
            <person name="Hoen D."/>
            <person name="Wright S."/>
            <person name="Bruskiewich R."/>
            <person name="Bureau T."/>
            <person name="Miyao A."/>
            <person name="Hirochika H."/>
            <person name="Nishikawa T."/>
            <person name="Kadowaki K."/>
            <person name="Sugiura M."/>
            <person name="Burr B."/>
            <person name="Sasaki T."/>
        </authorList>
    </citation>
    <scope>NUCLEOTIDE SEQUENCE [LARGE SCALE GENOMIC DNA]</scope>
    <source>
        <strain evidence="3">cv. Nipponbare</strain>
    </source>
</reference>
<organism evidence="2 3">
    <name type="scientific">Oryza sativa subsp. japonica</name>
    <name type="common">Rice</name>
    <dbReference type="NCBI Taxonomy" id="39947"/>
    <lineage>
        <taxon>Eukaryota</taxon>
        <taxon>Viridiplantae</taxon>
        <taxon>Streptophyta</taxon>
        <taxon>Embryophyta</taxon>
        <taxon>Tracheophyta</taxon>
        <taxon>Spermatophyta</taxon>
        <taxon>Magnoliopsida</taxon>
        <taxon>Liliopsida</taxon>
        <taxon>Poales</taxon>
        <taxon>Poaceae</taxon>
        <taxon>BOP clade</taxon>
        <taxon>Oryzoideae</taxon>
        <taxon>Oryzeae</taxon>
        <taxon>Oryzinae</taxon>
        <taxon>Oryza</taxon>
        <taxon>Oryza sativa</taxon>
    </lineage>
</organism>
<feature type="region of interest" description="Disordered" evidence="1">
    <location>
        <begin position="30"/>
        <end position="66"/>
    </location>
</feature>
<sequence>MSGEGGLEEEPPLGAVKLARLALALVAKDGRGDGCDDVGTGKGDASDDGGGRCGDRMAGADSGGDRAVGHHAVARIGERERLPAAIGRSGLNSSMATINRKMTRRGARVDGGGSDWRSNRWVGQFGRVARTFH</sequence>
<evidence type="ECO:0000313" key="3">
    <source>
        <dbReference type="Proteomes" id="UP000000763"/>
    </source>
</evidence>
<name>Q5Z5M6_ORYSJ</name>
<evidence type="ECO:0000313" key="2">
    <source>
        <dbReference type="EMBL" id="BAD62028.1"/>
    </source>
</evidence>
<accession>Q5Z5M6</accession>
<proteinExistence type="predicted"/>
<gene>
    <name evidence="2" type="primary">B1077E08.16</name>
</gene>